<feature type="domain" description="DDH" evidence="1">
    <location>
        <begin position="32"/>
        <end position="171"/>
    </location>
</feature>
<evidence type="ECO:0000313" key="4">
    <source>
        <dbReference type="Proteomes" id="UP000268469"/>
    </source>
</evidence>
<dbReference type="InterPro" id="IPR051319">
    <property type="entry name" value="Oligoribo/pAp-PDE_c-di-AMP_PDE"/>
</dbReference>
<reference evidence="3 4" key="1">
    <citation type="submission" date="2018-06" db="EMBL/GenBank/DDBJ databases">
        <title>Extensive metabolic versatility and redundancy in microbially diverse, dynamic hydrothermal sediments.</title>
        <authorList>
            <person name="Dombrowski N."/>
            <person name="Teske A."/>
            <person name="Baker B.J."/>
        </authorList>
    </citation>
    <scope>NUCLEOTIDE SEQUENCE [LARGE SCALE GENOMIC DNA]</scope>
    <source>
        <strain evidence="3">B36_G15</strain>
    </source>
</reference>
<dbReference type="EMBL" id="QNBE01000005">
    <property type="protein sequence ID" value="RKX71599.1"/>
    <property type="molecule type" value="Genomic_DNA"/>
</dbReference>
<organism evidence="3 4">
    <name type="scientific">candidate division WOR-3 bacterium</name>
    <dbReference type="NCBI Taxonomy" id="2052148"/>
    <lineage>
        <taxon>Bacteria</taxon>
        <taxon>Bacteria division WOR-3</taxon>
    </lineage>
</organism>
<name>A0A660SLF0_UNCW3</name>
<dbReference type="Gene3D" id="3.10.310.30">
    <property type="match status" value="1"/>
</dbReference>
<evidence type="ECO:0000259" key="1">
    <source>
        <dbReference type="Pfam" id="PF01368"/>
    </source>
</evidence>
<evidence type="ECO:0000259" key="2">
    <source>
        <dbReference type="Pfam" id="PF02272"/>
    </source>
</evidence>
<dbReference type="Proteomes" id="UP000268469">
    <property type="component" value="Unassembled WGS sequence"/>
</dbReference>
<dbReference type="Pfam" id="PF01368">
    <property type="entry name" value="DHH"/>
    <property type="match status" value="1"/>
</dbReference>
<comment type="caution">
    <text evidence="3">The sequence shown here is derived from an EMBL/GenBank/DDBJ whole genome shotgun (WGS) entry which is preliminary data.</text>
</comment>
<sequence>MARSFWLEVAMGRSISIRSDRLALLLRPISSLLIVTHNNPDPDAIGAALGLARLARAFRVDARIYYGGLIGRPETKRMVALLKIRRLIEKRPRLSEYDAIGFVDCQAEGDNHPLPGIKAYLEIDHHPRIRKGGAKFSLVDSRVGATSTIITELITQLRIGLSPLVATGLFYGIKSDTRNLSRGATNRDIKAYSHLFPLVDKRKLARIENPERSRLYYRLLTQGLRRSRICGNFAHLRLGPVENLSIIPELADLLIDIKGVSISLVLGEKDGVVHFSIRTRGHQINAGRLAQFIAGSGGAGGHEEMGGGRIPLPESRGIISKVKQILRLKGEDHPLI</sequence>
<evidence type="ECO:0000313" key="3">
    <source>
        <dbReference type="EMBL" id="RKX71599.1"/>
    </source>
</evidence>
<dbReference type="InterPro" id="IPR003156">
    <property type="entry name" value="DHHA1_dom"/>
</dbReference>
<dbReference type="InterPro" id="IPR001667">
    <property type="entry name" value="DDH_dom"/>
</dbReference>
<dbReference type="PANTHER" id="PTHR47618:SF1">
    <property type="entry name" value="BIFUNCTIONAL OLIGORIBONUCLEASE AND PAP PHOSPHATASE NRNA"/>
    <property type="match status" value="1"/>
</dbReference>
<dbReference type="Pfam" id="PF02272">
    <property type="entry name" value="DHHA1"/>
    <property type="match status" value="1"/>
</dbReference>
<gene>
    <name evidence="3" type="ORF">DRP53_00930</name>
</gene>
<proteinExistence type="predicted"/>
<dbReference type="Gene3D" id="3.90.1640.10">
    <property type="entry name" value="inorganic pyrophosphatase (n-terminal core)"/>
    <property type="match status" value="1"/>
</dbReference>
<protein>
    <submittedName>
        <fullName evidence="3">Uncharacterized protein</fullName>
    </submittedName>
</protein>
<feature type="domain" description="DHHA1" evidence="2">
    <location>
        <begin position="235"/>
        <end position="326"/>
    </location>
</feature>
<dbReference type="InterPro" id="IPR038763">
    <property type="entry name" value="DHH_sf"/>
</dbReference>
<accession>A0A660SLF0</accession>
<dbReference type="PANTHER" id="PTHR47618">
    <property type="entry name" value="BIFUNCTIONAL OLIGORIBONUCLEASE AND PAP PHOSPHATASE NRNA"/>
    <property type="match status" value="1"/>
</dbReference>
<dbReference type="AlphaFoldDB" id="A0A660SLF0"/>
<dbReference type="GO" id="GO:0003676">
    <property type="term" value="F:nucleic acid binding"/>
    <property type="evidence" value="ECO:0007669"/>
    <property type="project" value="InterPro"/>
</dbReference>
<dbReference type="SUPFAM" id="SSF64182">
    <property type="entry name" value="DHH phosphoesterases"/>
    <property type="match status" value="1"/>
</dbReference>